<accession>A0AAV7BA08</accession>
<evidence type="ECO:0000256" key="1">
    <source>
        <dbReference type="SAM" id="Phobius"/>
    </source>
</evidence>
<dbReference type="Proteomes" id="UP000824782">
    <property type="component" value="Unassembled WGS sequence"/>
</dbReference>
<reference evidence="2" key="1">
    <citation type="thesis" date="2020" institute="ProQuest LLC" country="789 East Eisenhower Parkway, Ann Arbor, MI, USA">
        <title>Comparative Genomics and Chromosome Evolution.</title>
        <authorList>
            <person name="Mudd A.B."/>
        </authorList>
    </citation>
    <scope>NUCLEOTIDE SEQUENCE</scope>
    <source>
        <strain evidence="2">237g6f4</strain>
        <tissue evidence="2">Blood</tissue>
    </source>
</reference>
<keyword evidence="1" id="KW-1133">Transmembrane helix</keyword>
<dbReference type="EMBL" id="WNYA01000006">
    <property type="protein sequence ID" value="KAG8569331.1"/>
    <property type="molecule type" value="Genomic_DNA"/>
</dbReference>
<gene>
    <name evidence="2" type="ORF">GDO81_014371</name>
</gene>
<sequence length="80" mass="9047">MNTWILVTAESKRHAQAQTALIKCSALFLPAGGSITITIFSPNIQKFAQKFLQTEFVESRRSYILVRITYITDLCISTHL</sequence>
<proteinExistence type="predicted"/>
<dbReference type="AlphaFoldDB" id="A0AAV7BA08"/>
<organism evidence="2 3">
    <name type="scientific">Engystomops pustulosus</name>
    <name type="common">Tungara frog</name>
    <name type="synonym">Physalaemus pustulosus</name>
    <dbReference type="NCBI Taxonomy" id="76066"/>
    <lineage>
        <taxon>Eukaryota</taxon>
        <taxon>Metazoa</taxon>
        <taxon>Chordata</taxon>
        <taxon>Craniata</taxon>
        <taxon>Vertebrata</taxon>
        <taxon>Euteleostomi</taxon>
        <taxon>Amphibia</taxon>
        <taxon>Batrachia</taxon>
        <taxon>Anura</taxon>
        <taxon>Neobatrachia</taxon>
        <taxon>Hyloidea</taxon>
        <taxon>Leptodactylidae</taxon>
        <taxon>Leiuperinae</taxon>
        <taxon>Engystomops</taxon>
    </lineage>
</organism>
<evidence type="ECO:0000313" key="3">
    <source>
        <dbReference type="Proteomes" id="UP000824782"/>
    </source>
</evidence>
<keyword evidence="3" id="KW-1185">Reference proteome</keyword>
<keyword evidence="1" id="KW-0472">Membrane</keyword>
<protein>
    <submittedName>
        <fullName evidence="2">Uncharacterized protein</fullName>
    </submittedName>
</protein>
<evidence type="ECO:0000313" key="2">
    <source>
        <dbReference type="EMBL" id="KAG8569331.1"/>
    </source>
</evidence>
<name>A0AAV7BA08_ENGPU</name>
<keyword evidence="1" id="KW-0812">Transmembrane</keyword>
<comment type="caution">
    <text evidence="2">The sequence shown here is derived from an EMBL/GenBank/DDBJ whole genome shotgun (WGS) entry which is preliminary data.</text>
</comment>
<feature type="transmembrane region" description="Helical" evidence="1">
    <location>
        <begin position="20"/>
        <end position="40"/>
    </location>
</feature>